<dbReference type="RefSeq" id="WP_379150401.1">
    <property type="nucleotide sequence ID" value="NZ_JBHSRJ010000002.1"/>
</dbReference>
<protein>
    <submittedName>
        <fullName evidence="2">DUF6314 family protein</fullName>
    </submittedName>
</protein>
<dbReference type="InterPro" id="IPR045632">
    <property type="entry name" value="DUF6314"/>
</dbReference>
<evidence type="ECO:0000313" key="3">
    <source>
        <dbReference type="Proteomes" id="UP001596135"/>
    </source>
</evidence>
<evidence type="ECO:0000259" key="1">
    <source>
        <dbReference type="Pfam" id="PF19834"/>
    </source>
</evidence>
<evidence type="ECO:0000313" key="2">
    <source>
        <dbReference type="EMBL" id="MFC6042130.1"/>
    </source>
</evidence>
<reference evidence="3" key="1">
    <citation type="journal article" date="2019" name="Int. J. Syst. Evol. Microbiol.">
        <title>The Global Catalogue of Microorganisms (GCM) 10K type strain sequencing project: providing services to taxonomists for standard genome sequencing and annotation.</title>
        <authorList>
            <consortium name="The Broad Institute Genomics Platform"/>
            <consortium name="The Broad Institute Genome Sequencing Center for Infectious Disease"/>
            <person name="Wu L."/>
            <person name="Ma J."/>
        </authorList>
    </citation>
    <scope>NUCLEOTIDE SEQUENCE [LARGE SCALE GENOMIC DNA]</scope>
    <source>
        <strain evidence="3">CCUG 54522</strain>
    </source>
</reference>
<keyword evidence="3" id="KW-1185">Reference proteome</keyword>
<dbReference type="Pfam" id="PF19834">
    <property type="entry name" value="DUF6314"/>
    <property type="match status" value="1"/>
</dbReference>
<dbReference type="EMBL" id="JBHSRJ010000002">
    <property type="protein sequence ID" value="MFC6042130.1"/>
    <property type="molecule type" value="Genomic_DNA"/>
</dbReference>
<dbReference type="Proteomes" id="UP001596135">
    <property type="component" value="Unassembled WGS sequence"/>
</dbReference>
<accession>A0ABW1LDU1</accession>
<organism evidence="2 3">
    <name type="scientific">Nocardioides hankookensis</name>
    <dbReference type="NCBI Taxonomy" id="443157"/>
    <lineage>
        <taxon>Bacteria</taxon>
        <taxon>Bacillati</taxon>
        <taxon>Actinomycetota</taxon>
        <taxon>Actinomycetes</taxon>
        <taxon>Propionibacteriales</taxon>
        <taxon>Nocardioidaceae</taxon>
        <taxon>Nocardioides</taxon>
    </lineage>
</organism>
<gene>
    <name evidence="2" type="ORF">ACFPYL_03555</name>
</gene>
<feature type="domain" description="DUF6314" evidence="1">
    <location>
        <begin position="6"/>
        <end position="135"/>
    </location>
</feature>
<comment type="caution">
    <text evidence="2">The sequence shown here is derived from an EMBL/GenBank/DDBJ whole genome shotgun (WGS) entry which is preliminary data.</text>
</comment>
<sequence length="138" mass="15742">MTPTELLGTWTLTRVVDDHRTGERRDVVGTAELVEVDAGRVRWTESGTMSWPGHAVPVSRTLDVVREDDGWFVRFEDGRPFHPWAVGHRVEHPCPPDHYRGLVEVEGEGEPVTSWTVTWDAAGPEKDYRMVTVHTDRR</sequence>
<name>A0ABW1LDU1_9ACTN</name>
<proteinExistence type="predicted"/>